<organism evidence="3 4">
    <name type="scientific">Thalassotalea litorea</name>
    <dbReference type="NCBI Taxonomy" id="2020715"/>
    <lineage>
        <taxon>Bacteria</taxon>
        <taxon>Pseudomonadati</taxon>
        <taxon>Pseudomonadota</taxon>
        <taxon>Gammaproteobacteria</taxon>
        <taxon>Alteromonadales</taxon>
        <taxon>Colwelliaceae</taxon>
        <taxon>Thalassotalea</taxon>
    </lineage>
</organism>
<evidence type="ECO:0000256" key="1">
    <source>
        <dbReference type="ARBA" id="ARBA00022723"/>
    </source>
</evidence>
<dbReference type="EMBL" id="VCBC01000004">
    <property type="protein sequence ID" value="TLU66919.1"/>
    <property type="molecule type" value="Genomic_DNA"/>
</dbReference>
<sequence length="339" mass="36817">MTLENRAVRYQDLIPCTNAFIDTRSPGSDKKENFTVIGPGVAENPDQHVHISIPHGFNIGGARQPANCLNSQHSHLTEEVFVVHSGEWDFISGVNADDGRINLKPGDIISIPTDVFRGFECTKGEAQGVDQGKGYLHAVLGGDDPGRVLWAPSVFEMAKDYGLVLLDDGSLVDTTQGETLPEGKSAMPVTSPEQIAEHRVVSSKALESIIIRSDDFSWQQDTLLSEFPGVEEASLVGGACPAEKVQAAKLGWQHGFVVRALRFAPGATIERHVRLEEEVIFIHQGRLNITVDGETIELSQGDNFTTPIGSVRRFENSGSIAAIYYVTRGGNEPKAPDFV</sequence>
<dbReference type="InterPro" id="IPR011051">
    <property type="entry name" value="RmlC_Cupin_sf"/>
</dbReference>
<protein>
    <submittedName>
        <fullName evidence="3">Cupin domain-containing protein</fullName>
    </submittedName>
</protein>
<reference evidence="3 4" key="1">
    <citation type="submission" date="2019-05" db="EMBL/GenBank/DDBJ databases">
        <title>Genome sequences of Thalassotalea litorea 1K03283.</title>
        <authorList>
            <person name="Zhang D."/>
        </authorList>
    </citation>
    <scope>NUCLEOTIDE SEQUENCE [LARGE SCALE GENOMIC DNA]</scope>
    <source>
        <strain evidence="3 4">MCCC 1K03283</strain>
    </source>
</reference>
<dbReference type="InterPro" id="IPR013096">
    <property type="entry name" value="Cupin_2"/>
</dbReference>
<dbReference type="OrthoDB" id="6058at2"/>
<keyword evidence="4" id="KW-1185">Reference proteome</keyword>
<evidence type="ECO:0000313" key="3">
    <source>
        <dbReference type="EMBL" id="TLU66919.1"/>
    </source>
</evidence>
<evidence type="ECO:0000259" key="2">
    <source>
        <dbReference type="Pfam" id="PF07883"/>
    </source>
</evidence>
<name>A0A5R9IQP4_9GAMM</name>
<dbReference type="InterPro" id="IPR014710">
    <property type="entry name" value="RmlC-like_jellyroll"/>
</dbReference>
<dbReference type="RefSeq" id="WP_138318985.1">
    <property type="nucleotide sequence ID" value="NZ_VCBC01000004.1"/>
</dbReference>
<dbReference type="AlphaFoldDB" id="A0A5R9IQP4"/>
<proteinExistence type="predicted"/>
<evidence type="ECO:0000313" key="4">
    <source>
        <dbReference type="Proteomes" id="UP000307790"/>
    </source>
</evidence>
<dbReference type="Gene3D" id="2.60.120.10">
    <property type="entry name" value="Jelly Rolls"/>
    <property type="match status" value="2"/>
</dbReference>
<dbReference type="GO" id="GO:0046872">
    <property type="term" value="F:metal ion binding"/>
    <property type="evidence" value="ECO:0007669"/>
    <property type="project" value="UniProtKB-KW"/>
</dbReference>
<dbReference type="Proteomes" id="UP000307790">
    <property type="component" value="Unassembled WGS sequence"/>
</dbReference>
<gene>
    <name evidence="3" type="ORF">FE810_05280</name>
</gene>
<accession>A0A5R9IQP4</accession>
<dbReference type="InterPro" id="IPR051610">
    <property type="entry name" value="GPI/OXD"/>
</dbReference>
<comment type="caution">
    <text evidence="3">The sequence shown here is derived from an EMBL/GenBank/DDBJ whole genome shotgun (WGS) entry which is preliminary data.</text>
</comment>
<feature type="domain" description="Cupin type-2" evidence="2">
    <location>
        <begin position="262"/>
        <end position="324"/>
    </location>
</feature>
<dbReference type="SUPFAM" id="SSF51182">
    <property type="entry name" value="RmlC-like cupins"/>
    <property type="match status" value="1"/>
</dbReference>
<dbReference type="PANTHER" id="PTHR35848">
    <property type="entry name" value="OXALATE-BINDING PROTEIN"/>
    <property type="match status" value="1"/>
</dbReference>
<dbReference type="Pfam" id="PF07883">
    <property type="entry name" value="Cupin_2"/>
    <property type="match status" value="1"/>
</dbReference>
<keyword evidence="1" id="KW-0479">Metal-binding</keyword>